<evidence type="ECO:0000313" key="4">
    <source>
        <dbReference type="Proteomes" id="UP000767334"/>
    </source>
</evidence>
<sequence>MKRKLLTLSCAIVLCFSLTSCGLKSAITGDKTASTEDSKATETNSENKDNITNTEATEETTTTASDEESSDDAVLTNNNSFVENNSSNVTPDKSSLSSTTNTVNRDCRVFYFNKVDLKTYCVDTSVKVTDNAFVTALTEKLYSAPNNNNNFVVLSKDYGVNSATLNYDTNVLTVVFNENFIKDMDLSTDVANGVIGAIVNTYGYNYGVDKVAVYFGNELYTGIEGTSSAGYSTVNYSDALKLD</sequence>
<feature type="region of interest" description="Disordered" evidence="1">
    <location>
        <begin position="32"/>
        <end position="100"/>
    </location>
</feature>
<dbReference type="EMBL" id="JACJLL010000076">
    <property type="protein sequence ID" value="MBM6820001.1"/>
    <property type="molecule type" value="Genomic_DNA"/>
</dbReference>
<feature type="compositionally biased region" description="Basic and acidic residues" evidence="1">
    <location>
        <begin position="33"/>
        <end position="49"/>
    </location>
</feature>
<name>A0ABS2FJ35_9CLOT</name>
<evidence type="ECO:0000256" key="2">
    <source>
        <dbReference type="SAM" id="SignalP"/>
    </source>
</evidence>
<accession>A0ABS2FJ35</accession>
<feature type="signal peptide" evidence="2">
    <location>
        <begin position="1"/>
        <end position="25"/>
    </location>
</feature>
<feature type="compositionally biased region" description="Polar residues" evidence="1">
    <location>
        <begin position="90"/>
        <end position="100"/>
    </location>
</feature>
<feature type="chain" id="PRO_5047367924" description="GerMN domain-containing protein" evidence="2">
    <location>
        <begin position="26"/>
        <end position="243"/>
    </location>
</feature>
<dbReference type="Proteomes" id="UP000767334">
    <property type="component" value="Unassembled WGS sequence"/>
</dbReference>
<evidence type="ECO:0000313" key="3">
    <source>
        <dbReference type="EMBL" id="MBM6820001.1"/>
    </source>
</evidence>
<proteinExistence type="predicted"/>
<gene>
    <name evidence="3" type="ORF">H6A19_11755</name>
</gene>
<comment type="caution">
    <text evidence="3">The sequence shown here is derived from an EMBL/GenBank/DDBJ whole genome shotgun (WGS) entry which is preliminary data.</text>
</comment>
<protein>
    <recommendedName>
        <fullName evidence="5">GerMN domain-containing protein</fullName>
    </recommendedName>
</protein>
<evidence type="ECO:0000256" key="1">
    <source>
        <dbReference type="SAM" id="MobiDB-lite"/>
    </source>
</evidence>
<dbReference type="PROSITE" id="PS51257">
    <property type="entry name" value="PROKAR_LIPOPROTEIN"/>
    <property type="match status" value="1"/>
</dbReference>
<reference evidence="3 4" key="1">
    <citation type="journal article" date="2021" name="Sci. Rep.">
        <title>The distribution of antibiotic resistance genes in chicken gut microbiota commensals.</title>
        <authorList>
            <person name="Juricova H."/>
            <person name="Matiasovicova J."/>
            <person name="Kubasova T."/>
            <person name="Cejkova D."/>
            <person name="Rychlik I."/>
        </authorList>
    </citation>
    <scope>NUCLEOTIDE SEQUENCE [LARGE SCALE GENOMIC DNA]</scope>
    <source>
        <strain evidence="3 4">An435</strain>
    </source>
</reference>
<keyword evidence="4" id="KW-1185">Reference proteome</keyword>
<feature type="compositionally biased region" description="Low complexity" evidence="1">
    <location>
        <begin position="77"/>
        <end position="89"/>
    </location>
</feature>
<evidence type="ECO:0008006" key="5">
    <source>
        <dbReference type="Google" id="ProtNLM"/>
    </source>
</evidence>
<dbReference type="RefSeq" id="WP_204572438.1">
    <property type="nucleotide sequence ID" value="NZ_JACJLL010000076.1"/>
</dbReference>
<organism evidence="3 4">
    <name type="scientific">Clostridium saudiense</name>
    <dbReference type="NCBI Taxonomy" id="1414720"/>
    <lineage>
        <taxon>Bacteria</taxon>
        <taxon>Bacillati</taxon>
        <taxon>Bacillota</taxon>
        <taxon>Clostridia</taxon>
        <taxon>Eubacteriales</taxon>
        <taxon>Clostridiaceae</taxon>
        <taxon>Clostridium</taxon>
    </lineage>
</organism>
<keyword evidence="2" id="KW-0732">Signal</keyword>